<organism evidence="3 5">
    <name type="scientific">Rubrobacter radiotolerans</name>
    <name type="common">Arthrobacter radiotolerans</name>
    <dbReference type="NCBI Taxonomy" id="42256"/>
    <lineage>
        <taxon>Bacteria</taxon>
        <taxon>Bacillati</taxon>
        <taxon>Actinomycetota</taxon>
        <taxon>Rubrobacteria</taxon>
        <taxon>Rubrobacterales</taxon>
        <taxon>Rubrobacteraceae</taxon>
        <taxon>Rubrobacter</taxon>
    </lineage>
</organism>
<dbReference type="Pfam" id="PF07883">
    <property type="entry name" value="Cupin_2"/>
    <property type="match status" value="1"/>
</dbReference>
<reference evidence="3" key="1">
    <citation type="submission" date="2014-03" db="EMBL/GenBank/DDBJ databases">
        <title>Complete genome sequence of the Radio-Resistant Rubrobacter radiotolerans RSPS-4.</title>
        <authorList>
            <person name="Egas C.C."/>
            <person name="Barroso C.C."/>
            <person name="Froufe H.J.C."/>
            <person name="Pacheco J.J."/>
            <person name="Albuquerque L.L."/>
            <person name="da Costa M.M.S."/>
        </authorList>
    </citation>
    <scope>NUCLEOTIDE SEQUENCE [LARGE SCALE GENOMIC DNA]</scope>
    <source>
        <strain evidence="3">RSPS-4</strain>
    </source>
</reference>
<dbReference type="Gene3D" id="2.60.120.10">
    <property type="entry name" value="Jelly Rolls"/>
    <property type="match status" value="1"/>
</dbReference>
<evidence type="ECO:0000313" key="5">
    <source>
        <dbReference type="Proteomes" id="UP000025229"/>
    </source>
</evidence>
<dbReference type="HOGENOM" id="CLU_131559_1_0_11"/>
<feature type="compositionally biased region" description="Polar residues" evidence="1">
    <location>
        <begin position="1"/>
        <end position="12"/>
    </location>
</feature>
<evidence type="ECO:0000313" key="4">
    <source>
        <dbReference type="EMBL" id="MDX5893261.1"/>
    </source>
</evidence>
<dbReference type="EMBL" id="JAWXXX010000001">
    <property type="protein sequence ID" value="MDX5893261.1"/>
    <property type="molecule type" value="Genomic_DNA"/>
</dbReference>
<protein>
    <submittedName>
        <fullName evidence="3 4">Cupin domain</fullName>
    </submittedName>
</protein>
<dbReference type="Proteomes" id="UP000025229">
    <property type="component" value="Chromosome"/>
</dbReference>
<dbReference type="RefSeq" id="WP_038680558.1">
    <property type="nucleotide sequence ID" value="NZ_CP007514.1"/>
</dbReference>
<sequence length="129" mass="13438">MKSKASNATDTGASADLPSLAARSEGRGAVWTLPESEDLNANLLRFPAGEGVGEHTNREVDVVLVGVSGSGYVRVAGEEFSLGAGSLVYVPKDTPREVRAGTEDFACLSVHRRRAGIRIGRSGEPGDGL</sequence>
<dbReference type="AlphaFoldDB" id="A0A023X040"/>
<dbReference type="InterPro" id="IPR013096">
    <property type="entry name" value="Cupin_2"/>
</dbReference>
<dbReference type="STRING" id="42256.RradSPS_0564"/>
<dbReference type="Proteomes" id="UP001281130">
    <property type="component" value="Unassembled WGS sequence"/>
</dbReference>
<feature type="region of interest" description="Disordered" evidence="1">
    <location>
        <begin position="1"/>
        <end position="20"/>
    </location>
</feature>
<dbReference type="InterPro" id="IPR014710">
    <property type="entry name" value="RmlC-like_jellyroll"/>
</dbReference>
<dbReference type="KEGG" id="rrd:RradSPS_0564"/>
<reference evidence="4" key="2">
    <citation type="submission" date="2023-11" db="EMBL/GenBank/DDBJ databases">
        <title>MicrobeMod: A computational toolkit for identifying prokaryotic methylation and restriction-modification with nanopore sequencing.</title>
        <authorList>
            <person name="Crits-Christoph A."/>
            <person name="Kang S.C."/>
            <person name="Lee H."/>
            <person name="Ostrov N."/>
        </authorList>
    </citation>
    <scope>NUCLEOTIDE SEQUENCE</scope>
    <source>
        <strain evidence="4">ATCC 51242</strain>
    </source>
</reference>
<dbReference type="eggNOG" id="COG0662">
    <property type="taxonomic scope" value="Bacteria"/>
</dbReference>
<dbReference type="EMBL" id="CP007514">
    <property type="protein sequence ID" value="AHY45847.1"/>
    <property type="molecule type" value="Genomic_DNA"/>
</dbReference>
<keyword evidence="5" id="KW-1185">Reference proteome</keyword>
<gene>
    <name evidence="3" type="ORF">RradSPS_0564</name>
    <name evidence="4" type="ORF">SIL72_04375</name>
</gene>
<dbReference type="SUPFAM" id="SSF51182">
    <property type="entry name" value="RmlC-like cupins"/>
    <property type="match status" value="1"/>
</dbReference>
<proteinExistence type="predicted"/>
<evidence type="ECO:0000313" key="3">
    <source>
        <dbReference type="EMBL" id="AHY45847.1"/>
    </source>
</evidence>
<feature type="domain" description="Cupin type-2" evidence="2">
    <location>
        <begin position="43"/>
        <end position="110"/>
    </location>
</feature>
<accession>A0A023X040</accession>
<name>A0A023X040_RUBRA</name>
<evidence type="ECO:0000256" key="1">
    <source>
        <dbReference type="SAM" id="MobiDB-lite"/>
    </source>
</evidence>
<dbReference type="InterPro" id="IPR011051">
    <property type="entry name" value="RmlC_Cupin_sf"/>
</dbReference>
<evidence type="ECO:0000259" key="2">
    <source>
        <dbReference type="Pfam" id="PF07883"/>
    </source>
</evidence>